<evidence type="ECO:0000256" key="1">
    <source>
        <dbReference type="ARBA" id="ARBA00022630"/>
    </source>
</evidence>
<dbReference type="Gene3D" id="3.30.465.10">
    <property type="match status" value="1"/>
</dbReference>
<dbReference type="InterPro" id="IPR036318">
    <property type="entry name" value="FAD-bd_PCMH-like_sf"/>
</dbReference>
<dbReference type="InterPro" id="IPR005107">
    <property type="entry name" value="CO_DH_flav_C"/>
</dbReference>
<keyword evidence="6" id="KW-1185">Reference proteome</keyword>
<dbReference type="SUPFAM" id="SSF56176">
    <property type="entry name" value="FAD-binding/transporter-associated domain-like"/>
    <property type="match status" value="1"/>
</dbReference>
<dbReference type="InterPro" id="IPR051312">
    <property type="entry name" value="Diverse_Substr_Oxidored"/>
</dbReference>
<dbReference type="FunFam" id="3.30.465.10:FF:000017">
    <property type="entry name" value="Xanthine dehydrogenase, FAD binding subunit"/>
    <property type="match status" value="1"/>
</dbReference>
<dbReference type="KEGG" id="ag:ABC88396"/>
<dbReference type="GO" id="GO:0071949">
    <property type="term" value="F:FAD binding"/>
    <property type="evidence" value="ECO:0007669"/>
    <property type="project" value="InterPro"/>
</dbReference>
<dbReference type="SUPFAM" id="SSF55447">
    <property type="entry name" value="CO dehydrogenase flavoprotein C-terminal domain-like"/>
    <property type="match status" value="1"/>
</dbReference>
<dbReference type="InterPro" id="IPR002346">
    <property type="entry name" value="Mopterin_DH_FAD-bd"/>
</dbReference>
<dbReference type="Gene3D" id="3.30.43.10">
    <property type="entry name" value="Uridine Diphospho-n-acetylenolpyruvylglucosamine Reductase, domain 2"/>
    <property type="match status" value="1"/>
</dbReference>
<keyword evidence="2" id="KW-0274">FAD</keyword>
<dbReference type="EMBL" id="FNOU01000012">
    <property type="protein sequence ID" value="SDX95956.1"/>
    <property type="molecule type" value="Genomic_DNA"/>
</dbReference>
<dbReference type="Proteomes" id="UP000199652">
    <property type="component" value="Unassembled WGS sequence"/>
</dbReference>
<evidence type="ECO:0000259" key="4">
    <source>
        <dbReference type="PROSITE" id="PS51387"/>
    </source>
</evidence>
<proteinExistence type="predicted"/>
<gene>
    <name evidence="5" type="ORF">SAMN04488579_11216</name>
</gene>
<keyword evidence="1" id="KW-0285">Flavoprotein</keyword>
<protein>
    <submittedName>
        <fullName evidence="5">Purine hydroxylase gamma subunit apoprotein</fullName>
    </submittedName>
</protein>
<reference evidence="6" key="1">
    <citation type="submission" date="2016-10" db="EMBL/GenBank/DDBJ databases">
        <authorList>
            <person name="Varghese N."/>
            <person name="Submissions S."/>
        </authorList>
    </citation>
    <scope>NUCLEOTIDE SEQUENCE [LARGE SCALE GENOMIC DNA]</scope>
    <source>
        <strain evidence="6">VPI 5359</strain>
    </source>
</reference>
<evidence type="ECO:0000313" key="5">
    <source>
        <dbReference type="EMBL" id="SDX95956.1"/>
    </source>
</evidence>
<dbReference type="GO" id="GO:0016491">
    <property type="term" value="F:oxidoreductase activity"/>
    <property type="evidence" value="ECO:0007669"/>
    <property type="project" value="UniProtKB-KW"/>
</dbReference>
<dbReference type="Gene3D" id="3.30.390.50">
    <property type="entry name" value="CO dehydrogenase flavoprotein, C-terminal domain"/>
    <property type="match status" value="1"/>
</dbReference>
<dbReference type="Pfam" id="PF00941">
    <property type="entry name" value="FAD_binding_5"/>
    <property type="match status" value="1"/>
</dbReference>
<dbReference type="SMR" id="A0A1H3FYA8"/>
<accession>A0A1H3FYA8</accession>
<sequence length="296" mass="32622">MKDFEFFAPKTLEEAKGLLHQYKDVPPAIIAGGTDLVIEINDRWEKPDVVIDIKKLKELEYIRVEENTIHIGALSTFTQIENHPFIRSHVRALYKAASQVGSPQIRNLGTIGGNLSTSSVAGDGVSAMTTLDATVVLESVRGTRQMKLTDFFDGEGFKRRNALEADEIMTEVIIDRPDAHSASAFYKLAKRKSLAISVIGGGMAVKVDDAGVCTWASMRGGCIGRYPLHFKQAEEMLVGAPLTMETMEATLPILHDTVYDMARARPSVLYKKESVQGVFKKLFVDILDQLEGGCNE</sequence>
<evidence type="ECO:0000313" key="6">
    <source>
        <dbReference type="Proteomes" id="UP000199652"/>
    </source>
</evidence>
<dbReference type="InterPro" id="IPR016166">
    <property type="entry name" value="FAD-bd_PCMH"/>
</dbReference>
<dbReference type="InterPro" id="IPR036683">
    <property type="entry name" value="CO_DH_flav_C_dom_sf"/>
</dbReference>
<organism evidence="5 6">
    <name type="scientific">Eubacterium barkeri</name>
    <name type="common">Clostridium barkeri</name>
    <dbReference type="NCBI Taxonomy" id="1528"/>
    <lineage>
        <taxon>Bacteria</taxon>
        <taxon>Bacillati</taxon>
        <taxon>Bacillota</taxon>
        <taxon>Clostridia</taxon>
        <taxon>Eubacteriales</taxon>
        <taxon>Eubacteriaceae</taxon>
        <taxon>Eubacterium</taxon>
    </lineage>
</organism>
<evidence type="ECO:0000256" key="2">
    <source>
        <dbReference type="ARBA" id="ARBA00022827"/>
    </source>
</evidence>
<name>A0A1H3FYA8_EUBBA</name>
<dbReference type="Pfam" id="PF03450">
    <property type="entry name" value="CO_deh_flav_C"/>
    <property type="match status" value="1"/>
</dbReference>
<feature type="domain" description="FAD-binding PCMH-type" evidence="4">
    <location>
        <begin position="1"/>
        <end position="179"/>
    </location>
</feature>
<dbReference type="OrthoDB" id="9789842at2"/>
<dbReference type="RefSeq" id="WP_090245350.1">
    <property type="nucleotide sequence ID" value="NZ_FNOU01000012.1"/>
</dbReference>
<dbReference type="InterPro" id="IPR016167">
    <property type="entry name" value="FAD-bd_PCMH_sub1"/>
</dbReference>
<evidence type="ECO:0000256" key="3">
    <source>
        <dbReference type="ARBA" id="ARBA00023002"/>
    </source>
</evidence>
<keyword evidence="3" id="KW-0560">Oxidoreductase</keyword>
<dbReference type="InterPro" id="IPR016169">
    <property type="entry name" value="FAD-bd_PCMH_sub2"/>
</dbReference>
<dbReference type="PROSITE" id="PS51387">
    <property type="entry name" value="FAD_PCMH"/>
    <property type="match status" value="1"/>
</dbReference>
<dbReference type="AlphaFoldDB" id="A0A1H3FYA8"/>
<dbReference type="PANTHER" id="PTHR42659:SF9">
    <property type="entry name" value="XANTHINE DEHYDROGENASE FAD-BINDING SUBUNIT XDHB-RELATED"/>
    <property type="match status" value="1"/>
</dbReference>
<dbReference type="SMART" id="SM01092">
    <property type="entry name" value="CO_deh_flav_C"/>
    <property type="match status" value="1"/>
</dbReference>
<dbReference type="PANTHER" id="PTHR42659">
    <property type="entry name" value="XANTHINE DEHYDROGENASE SUBUNIT C-RELATED"/>
    <property type="match status" value="1"/>
</dbReference>